<name>A0A2Z5JSN1_STRAR</name>
<proteinExistence type="predicted"/>
<reference evidence="3 4" key="1">
    <citation type="journal article" date="2018" name="Front. Microbiol.">
        <title>Genome Sequencing of Streptomyces atratus SCSIOZH16 and Activation Production of Nocardamine via Metabolic Engineering.</title>
        <authorList>
            <person name="Li Y."/>
            <person name="Zhang C."/>
            <person name="Liu C."/>
            <person name="Ju J."/>
            <person name="Ma J."/>
        </authorList>
    </citation>
    <scope>NUCLEOTIDE SEQUENCE [LARGE SCALE GENOMIC DNA]</scope>
    <source>
        <strain evidence="3 4">SCSIO_ZH16</strain>
    </source>
</reference>
<feature type="region of interest" description="Disordered" evidence="1">
    <location>
        <begin position="1"/>
        <end position="21"/>
    </location>
</feature>
<dbReference type="Proteomes" id="UP000252698">
    <property type="component" value="Chromosome"/>
</dbReference>
<protein>
    <submittedName>
        <fullName evidence="3">Uncharacterized protein</fullName>
    </submittedName>
</protein>
<dbReference type="EMBL" id="CP027306">
    <property type="protein sequence ID" value="AXE82465.1"/>
    <property type="molecule type" value="Genomic_DNA"/>
</dbReference>
<evidence type="ECO:0000313" key="4">
    <source>
        <dbReference type="Proteomes" id="UP000252698"/>
    </source>
</evidence>
<feature type="region of interest" description="Disordered" evidence="1">
    <location>
        <begin position="37"/>
        <end position="64"/>
    </location>
</feature>
<sequence length="64" mass="6379">MYTADGVSASTSVPAPMAPMESGSAALRPLLSPYRPTTMALSGRATTGTLEASPPVRPCSAPSG</sequence>
<evidence type="ECO:0000313" key="2">
    <source>
        <dbReference type="EMBL" id="AXE75701.1"/>
    </source>
</evidence>
<dbReference type="KEGG" id="sata:C5746_00345"/>
<organism evidence="3 4">
    <name type="scientific">Streptomyces atratus</name>
    <dbReference type="NCBI Taxonomy" id="1893"/>
    <lineage>
        <taxon>Bacteria</taxon>
        <taxon>Bacillati</taxon>
        <taxon>Actinomycetota</taxon>
        <taxon>Actinomycetes</taxon>
        <taxon>Kitasatosporales</taxon>
        <taxon>Streptomycetaceae</taxon>
        <taxon>Streptomyces</taxon>
    </lineage>
</organism>
<evidence type="ECO:0000256" key="1">
    <source>
        <dbReference type="SAM" id="MobiDB-lite"/>
    </source>
</evidence>
<dbReference type="AlphaFoldDB" id="A0A2Z5JSN1"/>
<evidence type="ECO:0000313" key="3">
    <source>
        <dbReference type="EMBL" id="AXE82465.1"/>
    </source>
</evidence>
<gene>
    <name evidence="2" type="ORF">C5746_00345</name>
    <name evidence="3" type="ORF">C5746_42890</name>
</gene>
<dbReference type="KEGG" id="sata:C5746_42890"/>
<accession>A0A2Z5JSN1</accession>
<dbReference type="EMBL" id="CP027306">
    <property type="protein sequence ID" value="AXE75701.1"/>
    <property type="molecule type" value="Genomic_DNA"/>
</dbReference>